<accession>A0ABV7P9E3</accession>
<dbReference type="InterPro" id="IPR029058">
    <property type="entry name" value="AB_hydrolase_fold"/>
</dbReference>
<name>A0ABV7P9E3_9PSEU</name>
<evidence type="ECO:0000313" key="2">
    <source>
        <dbReference type="Proteomes" id="UP001595645"/>
    </source>
</evidence>
<sequence>MTLAFREIGPRTGVPVALLPALGSESGTWDAFAGRLGRRVVAVDLPGHGDSAHAEKYSLGAMVRDRPFERLRV</sequence>
<evidence type="ECO:0000313" key="1">
    <source>
        <dbReference type="EMBL" id="MFC3455723.1"/>
    </source>
</evidence>
<dbReference type="RefSeq" id="WP_378246424.1">
    <property type="nucleotide sequence ID" value="NZ_JBHRWK010000102.1"/>
</dbReference>
<keyword evidence="2" id="KW-1185">Reference proteome</keyword>
<dbReference type="GO" id="GO:0016787">
    <property type="term" value="F:hydrolase activity"/>
    <property type="evidence" value="ECO:0007669"/>
    <property type="project" value="UniProtKB-KW"/>
</dbReference>
<gene>
    <name evidence="1" type="ORF">ACFOSH_40360</name>
</gene>
<dbReference type="EMBL" id="JBHRWK010000102">
    <property type="protein sequence ID" value="MFC3455723.1"/>
    <property type="molecule type" value="Genomic_DNA"/>
</dbReference>
<organism evidence="1 2">
    <name type="scientific">Amycolatopsis speibonae</name>
    <dbReference type="NCBI Taxonomy" id="1450224"/>
    <lineage>
        <taxon>Bacteria</taxon>
        <taxon>Bacillati</taxon>
        <taxon>Actinomycetota</taxon>
        <taxon>Actinomycetes</taxon>
        <taxon>Pseudonocardiales</taxon>
        <taxon>Pseudonocardiaceae</taxon>
        <taxon>Amycolatopsis</taxon>
    </lineage>
</organism>
<dbReference type="Gene3D" id="3.40.50.1820">
    <property type="entry name" value="alpha/beta hydrolase"/>
    <property type="match status" value="1"/>
</dbReference>
<protein>
    <submittedName>
        <fullName evidence="1">Alpha/beta fold hydrolase</fullName>
    </submittedName>
</protein>
<comment type="caution">
    <text evidence="1">The sequence shown here is derived from an EMBL/GenBank/DDBJ whole genome shotgun (WGS) entry which is preliminary data.</text>
</comment>
<reference evidence="2" key="1">
    <citation type="journal article" date="2019" name="Int. J. Syst. Evol. Microbiol.">
        <title>The Global Catalogue of Microorganisms (GCM) 10K type strain sequencing project: providing services to taxonomists for standard genome sequencing and annotation.</title>
        <authorList>
            <consortium name="The Broad Institute Genomics Platform"/>
            <consortium name="The Broad Institute Genome Sequencing Center for Infectious Disease"/>
            <person name="Wu L."/>
            <person name="Ma J."/>
        </authorList>
    </citation>
    <scope>NUCLEOTIDE SEQUENCE [LARGE SCALE GENOMIC DNA]</scope>
    <source>
        <strain evidence="2">CGMCC 4.7676</strain>
    </source>
</reference>
<proteinExistence type="predicted"/>
<dbReference type="SUPFAM" id="SSF53474">
    <property type="entry name" value="alpha/beta-Hydrolases"/>
    <property type="match status" value="1"/>
</dbReference>
<keyword evidence="1" id="KW-0378">Hydrolase</keyword>
<dbReference type="Proteomes" id="UP001595645">
    <property type="component" value="Unassembled WGS sequence"/>
</dbReference>